<keyword evidence="8" id="KW-1185">Reference proteome</keyword>
<feature type="transmembrane region" description="Helical" evidence="5">
    <location>
        <begin position="266"/>
        <end position="287"/>
    </location>
</feature>
<evidence type="ECO:0000313" key="8">
    <source>
        <dbReference type="Proteomes" id="UP000887116"/>
    </source>
</evidence>
<feature type="domain" description="G-protein coupled receptors family 2 profile 2" evidence="6">
    <location>
        <begin position="39"/>
        <end position="290"/>
    </location>
</feature>
<organism evidence="7 8">
    <name type="scientific">Trichonephila clavata</name>
    <name type="common">Joro spider</name>
    <name type="synonym">Nephila clavata</name>
    <dbReference type="NCBI Taxonomy" id="2740835"/>
    <lineage>
        <taxon>Eukaryota</taxon>
        <taxon>Metazoa</taxon>
        <taxon>Ecdysozoa</taxon>
        <taxon>Arthropoda</taxon>
        <taxon>Chelicerata</taxon>
        <taxon>Arachnida</taxon>
        <taxon>Araneae</taxon>
        <taxon>Araneomorphae</taxon>
        <taxon>Entelegynae</taxon>
        <taxon>Araneoidea</taxon>
        <taxon>Nephilidae</taxon>
        <taxon>Trichonephila</taxon>
    </lineage>
</organism>
<keyword evidence="7" id="KW-0675">Receptor</keyword>
<evidence type="ECO:0000256" key="3">
    <source>
        <dbReference type="ARBA" id="ARBA00022989"/>
    </source>
</evidence>
<name>A0A8X6K4G2_TRICU</name>
<dbReference type="GO" id="GO:0016020">
    <property type="term" value="C:membrane"/>
    <property type="evidence" value="ECO:0007669"/>
    <property type="project" value="UniProtKB-SubCell"/>
</dbReference>
<dbReference type="OrthoDB" id="6134459at2759"/>
<dbReference type="PANTHER" id="PTHR45902:SF3">
    <property type="entry name" value="G-PROTEIN COUPLED RECEPTORS FAMILY 2 PROFILE 2 DOMAIN-CONTAINING PROTEIN"/>
    <property type="match status" value="1"/>
</dbReference>
<dbReference type="AlphaFoldDB" id="A0A8X6K4G2"/>
<evidence type="ECO:0000256" key="5">
    <source>
        <dbReference type="SAM" id="Phobius"/>
    </source>
</evidence>
<sequence>MENFTVTSLYILEKNQTDIISTEHVNFNSSLQKPVLSKYYPFLAAELGLSILCSIILILVYIIIGEHRTIAGKNVITISLCLIATYILLIIDLLMRDRIPHVICFTMGVTVQTTFLATFFWTNVMSYDIMRTMASVKLDSVRTSKFWKYSAYAWLMTFLCVVPAVVIDLSDFVPSEYKPKFGLKKCWLTGQLAYLVYFNLPVGLTLAANCIFFVLTARTIVRVRSATTILAANRHTKRFRLCMKLVLIMGLVWIAEFIPWLTGIYYLYAVAGLLNCLHGVYLFLIFACKRRILKQVIGDITCLCSRNSPLPAKKKQSPSLDTIITTISAPSFMN</sequence>
<evidence type="ECO:0000256" key="2">
    <source>
        <dbReference type="ARBA" id="ARBA00022692"/>
    </source>
</evidence>
<dbReference type="GO" id="GO:0007166">
    <property type="term" value="P:cell surface receptor signaling pathway"/>
    <property type="evidence" value="ECO:0007669"/>
    <property type="project" value="InterPro"/>
</dbReference>
<dbReference type="PROSITE" id="PS50261">
    <property type="entry name" value="G_PROTEIN_RECEP_F2_4"/>
    <property type="match status" value="1"/>
</dbReference>
<dbReference type="SUPFAM" id="SSF81321">
    <property type="entry name" value="Family A G protein-coupled receptor-like"/>
    <property type="match status" value="1"/>
</dbReference>
<gene>
    <name evidence="7" type="primary">mthl1</name>
    <name evidence="7" type="ORF">TNCT_228881</name>
</gene>
<dbReference type="InterPro" id="IPR053231">
    <property type="entry name" value="GPCR_LN-TM7"/>
</dbReference>
<comment type="subcellular location">
    <subcellularLocation>
        <location evidence="1">Membrane</location>
        <topology evidence="1">Multi-pass membrane protein</topology>
    </subcellularLocation>
</comment>
<dbReference type="PANTHER" id="PTHR45902">
    <property type="entry name" value="LATROPHILIN RECEPTOR-LIKE PROTEIN A"/>
    <property type="match status" value="1"/>
</dbReference>
<dbReference type="GO" id="GO:0004930">
    <property type="term" value="F:G protein-coupled receptor activity"/>
    <property type="evidence" value="ECO:0007669"/>
    <property type="project" value="InterPro"/>
</dbReference>
<keyword evidence="4 5" id="KW-0472">Membrane</keyword>
<feature type="transmembrane region" description="Helical" evidence="5">
    <location>
        <begin position="241"/>
        <end position="260"/>
    </location>
</feature>
<feature type="transmembrane region" description="Helical" evidence="5">
    <location>
        <begin position="39"/>
        <end position="63"/>
    </location>
</feature>
<feature type="transmembrane region" description="Helical" evidence="5">
    <location>
        <begin position="146"/>
        <end position="167"/>
    </location>
</feature>
<proteinExistence type="predicted"/>
<evidence type="ECO:0000313" key="7">
    <source>
        <dbReference type="EMBL" id="GFR30621.1"/>
    </source>
</evidence>
<feature type="transmembrane region" description="Helical" evidence="5">
    <location>
        <begin position="75"/>
        <end position="94"/>
    </location>
</feature>
<feature type="transmembrane region" description="Helical" evidence="5">
    <location>
        <begin position="194"/>
        <end position="221"/>
    </location>
</feature>
<dbReference type="InterPro" id="IPR000832">
    <property type="entry name" value="GPCR_2_secretin-like"/>
</dbReference>
<protein>
    <submittedName>
        <fullName evidence="7">Probable G-protein coupled receptor Mth-like 1</fullName>
    </submittedName>
</protein>
<dbReference type="InterPro" id="IPR017981">
    <property type="entry name" value="GPCR_2-like_7TM"/>
</dbReference>
<keyword evidence="2 5" id="KW-0812">Transmembrane</keyword>
<dbReference type="Pfam" id="PF00002">
    <property type="entry name" value="7tm_2"/>
    <property type="match status" value="1"/>
</dbReference>
<evidence type="ECO:0000256" key="1">
    <source>
        <dbReference type="ARBA" id="ARBA00004141"/>
    </source>
</evidence>
<comment type="caution">
    <text evidence="7">The sequence shown here is derived from an EMBL/GenBank/DDBJ whole genome shotgun (WGS) entry which is preliminary data.</text>
</comment>
<dbReference type="CDD" id="cd15039">
    <property type="entry name" value="7tmB3_Methuselah-like"/>
    <property type="match status" value="1"/>
</dbReference>
<evidence type="ECO:0000256" key="4">
    <source>
        <dbReference type="ARBA" id="ARBA00023136"/>
    </source>
</evidence>
<dbReference type="EMBL" id="BMAO01039324">
    <property type="protein sequence ID" value="GFR30621.1"/>
    <property type="molecule type" value="Genomic_DNA"/>
</dbReference>
<feature type="transmembrane region" description="Helical" evidence="5">
    <location>
        <begin position="100"/>
        <end position="125"/>
    </location>
</feature>
<accession>A0A8X6K4G2</accession>
<keyword evidence="3 5" id="KW-1133">Transmembrane helix</keyword>
<dbReference type="Gene3D" id="1.20.1070.10">
    <property type="entry name" value="Rhodopsin 7-helix transmembrane proteins"/>
    <property type="match status" value="1"/>
</dbReference>
<reference evidence="7" key="1">
    <citation type="submission" date="2020-07" db="EMBL/GenBank/DDBJ databases">
        <title>Multicomponent nature underlies the extraordinary mechanical properties of spider dragline silk.</title>
        <authorList>
            <person name="Kono N."/>
            <person name="Nakamura H."/>
            <person name="Mori M."/>
            <person name="Yoshida Y."/>
            <person name="Ohtoshi R."/>
            <person name="Malay A.D."/>
            <person name="Moran D.A.P."/>
            <person name="Tomita M."/>
            <person name="Numata K."/>
            <person name="Arakawa K."/>
        </authorList>
    </citation>
    <scope>NUCLEOTIDE SEQUENCE</scope>
</reference>
<dbReference type="Proteomes" id="UP000887116">
    <property type="component" value="Unassembled WGS sequence"/>
</dbReference>
<evidence type="ECO:0000259" key="6">
    <source>
        <dbReference type="PROSITE" id="PS50261"/>
    </source>
</evidence>